<sequence length="964" mass="109608">MTKDDRTRSSPSTKKKKKSEKKGKRSSKKKKKKKVKGESSSNSKSSSEDSETSESEDDSSESSSSEDEKEARRKKKKAAAKKKVEAKRREKAKAKAKEKAKKKQKDKKKKNRKQDSSSESSSDSSSSSDSESEDEDEKEKRKKKKDKARAQTKKTKEQDSFSEDSSSSSSSSASSDSEPESEEGMKKKSRNGRKKSKGKGKKRMDSSSSSLEGDEEIKNGSTEAGAESAALHNDEVELDSKMQKMSDELAVLKLQQQQKQAGILAVATKTEDHTKKNMHKGALEFKRVDQIWDSKTLSFKYTETGKEDKDDFDCVFSVRRKFSWDNKLQYTALDVKSHLLRDVLKDILKGVRGVSLVEDIPEVHPHMIFLYHNELKAYIKKLKSQLKRAKKSKDKKRLEQQRSHCKLLARFVDEDYGEMKKKLKPMLKAGNITYEMLWALYKPNTIAYTPTYGNKDDPRCFKVDLTYLEEDFLGNEKMVIEGRYLEYDGKIFGMGEHAVSIPAFKGPKKVINLEAYPLKFHKDPEDLRKQLIERGQKFVALQGMNYRTHKGLAYSKQKRSVVKVTVNGRVMVDPAIFRRINPNYPLSYIKQDEVAQNDSDSDSDSDDASGSEADSESSEDSKPKRIVVWKDKRGKKHLIPIPINGNLDTPTEKLEALDKEDGIQHVFTEEELLIASPVVLGFSFSEKFWLEFSLQSISEIEWNKEAFESLVLAKHYKQNLKGLVSSHRFNAAKTIDDVIQGKGKGMVVVLHGPPGVGKTLTAESIAEYLRCPLYAVSAGELGTNSRSLETDLNRIMDITHSWGAILLIDEADVFMEARQAHDIHRNSLVSVFLRLLEYYQGILFLTTNRVATFDEAFQSRIHMGIKYDNLTSKARQEIWKHHINKVVHMEGQESVPFKDSDIEELSHKVLNGRQIKNNVKTAQSIALSEKEVFSIKHIKRVMKVQDDFEQDMRGGGRDAMRQYV</sequence>
<dbReference type="PANTHER" id="PTHR46411">
    <property type="entry name" value="FAMILY ATPASE, PUTATIVE-RELATED"/>
    <property type="match status" value="1"/>
</dbReference>
<feature type="coiled-coil region" evidence="1">
    <location>
        <begin position="372"/>
        <end position="399"/>
    </location>
</feature>
<dbReference type="EMBL" id="MU001757">
    <property type="protein sequence ID" value="KAF2799847.1"/>
    <property type="molecule type" value="Genomic_DNA"/>
</dbReference>
<dbReference type="CDD" id="cd19481">
    <property type="entry name" value="RecA-like_protease"/>
    <property type="match status" value="1"/>
</dbReference>
<evidence type="ECO:0000313" key="5">
    <source>
        <dbReference type="Proteomes" id="UP000799757"/>
    </source>
</evidence>
<evidence type="ECO:0000256" key="1">
    <source>
        <dbReference type="SAM" id="Coils"/>
    </source>
</evidence>
<keyword evidence="5" id="KW-1185">Reference proteome</keyword>
<feature type="compositionally biased region" description="Low complexity" evidence="2">
    <location>
        <begin position="163"/>
        <end position="176"/>
    </location>
</feature>
<feature type="compositionally biased region" description="Basic residues" evidence="2">
    <location>
        <begin position="13"/>
        <end position="35"/>
    </location>
</feature>
<evidence type="ECO:0000313" key="4">
    <source>
        <dbReference type="EMBL" id="KAF2799847.1"/>
    </source>
</evidence>
<organism evidence="4 5">
    <name type="scientific">Melanomma pulvis-pyrius CBS 109.77</name>
    <dbReference type="NCBI Taxonomy" id="1314802"/>
    <lineage>
        <taxon>Eukaryota</taxon>
        <taxon>Fungi</taxon>
        <taxon>Dikarya</taxon>
        <taxon>Ascomycota</taxon>
        <taxon>Pezizomycotina</taxon>
        <taxon>Dothideomycetes</taxon>
        <taxon>Pleosporomycetidae</taxon>
        <taxon>Pleosporales</taxon>
        <taxon>Melanommataceae</taxon>
        <taxon>Melanomma</taxon>
    </lineage>
</organism>
<name>A0A6A6XW86_9PLEO</name>
<dbReference type="InterPro" id="IPR056599">
    <property type="entry name" value="AAA_lid_fung"/>
</dbReference>
<feature type="domain" description="AAA+ ATPase" evidence="3">
    <location>
        <begin position="744"/>
        <end position="868"/>
    </location>
</feature>
<reference evidence="4" key="1">
    <citation type="journal article" date="2020" name="Stud. Mycol.">
        <title>101 Dothideomycetes genomes: a test case for predicting lifestyles and emergence of pathogens.</title>
        <authorList>
            <person name="Haridas S."/>
            <person name="Albert R."/>
            <person name="Binder M."/>
            <person name="Bloem J."/>
            <person name="Labutti K."/>
            <person name="Salamov A."/>
            <person name="Andreopoulos B."/>
            <person name="Baker S."/>
            <person name="Barry K."/>
            <person name="Bills G."/>
            <person name="Bluhm B."/>
            <person name="Cannon C."/>
            <person name="Castanera R."/>
            <person name="Culley D."/>
            <person name="Daum C."/>
            <person name="Ezra D."/>
            <person name="Gonzalez J."/>
            <person name="Henrissat B."/>
            <person name="Kuo A."/>
            <person name="Liang C."/>
            <person name="Lipzen A."/>
            <person name="Lutzoni F."/>
            <person name="Magnuson J."/>
            <person name="Mondo S."/>
            <person name="Nolan M."/>
            <person name="Ohm R."/>
            <person name="Pangilinan J."/>
            <person name="Park H.-J."/>
            <person name="Ramirez L."/>
            <person name="Alfaro M."/>
            <person name="Sun H."/>
            <person name="Tritt A."/>
            <person name="Yoshinaga Y."/>
            <person name="Zwiers L.-H."/>
            <person name="Turgeon B."/>
            <person name="Goodwin S."/>
            <person name="Spatafora J."/>
            <person name="Crous P."/>
            <person name="Grigoriev I."/>
        </authorList>
    </citation>
    <scope>NUCLEOTIDE SEQUENCE</scope>
    <source>
        <strain evidence="4">CBS 109.77</strain>
    </source>
</reference>
<keyword evidence="1" id="KW-0175">Coiled coil</keyword>
<dbReference type="Pfam" id="PF00004">
    <property type="entry name" value="AAA"/>
    <property type="match status" value="1"/>
</dbReference>
<dbReference type="Pfam" id="PF22942">
    <property type="entry name" value="DUF7025"/>
    <property type="match status" value="1"/>
</dbReference>
<protein>
    <recommendedName>
        <fullName evidence="3">AAA+ ATPase domain-containing protein</fullName>
    </recommendedName>
</protein>
<evidence type="ECO:0000259" key="3">
    <source>
        <dbReference type="SMART" id="SM00382"/>
    </source>
</evidence>
<dbReference type="InterPro" id="IPR054289">
    <property type="entry name" value="DUF7025"/>
</dbReference>
<dbReference type="InterPro" id="IPR003959">
    <property type="entry name" value="ATPase_AAA_core"/>
</dbReference>
<gene>
    <name evidence="4" type="ORF">K505DRAFT_230068</name>
</gene>
<dbReference type="GO" id="GO:0005524">
    <property type="term" value="F:ATP binding"/>
    <property type="evidence" value="ECO:0007669"/>
    <property type="project" value="InterPro"/>
</dbReference>
<dbReference type="SMART" id="SM00382">
    <property type="entry name" value="AAA"/>
    <property type="match status" value="1"/>
</dbReference>
<accession>A0A6A6XW86</accession>
<dbReference type="InterPro" id="IPR003593">
    <property type="entry name" value="AAA+_ATPase"/>
</dbReference>
<dbReference type="Proteomes" id="UP000799757">
    <property type="component" value="Unassembled WGS sequence"/>
</dbReference>
<evidence type="ECO:0000256" key="2">
    <source>
        <dbReference type="SAM" id="MobiDB-lite"/>
    </source>
</evidence>
<dbReference type="Pfam" id="PF23232">
    <property type="entry name" value="AAA_lid_13"/>
    <property type="match status" value="1"/>
</dbReference>
<feature type="region of interest" description="Disordered" evidence="2">
    <location>
        <begin position="591"/>
        <end position="626"/>
    </location>
</feature>
<feature type="compositionally biased region" description="Acidic residues" evidence="2">
    <location>
        <begin position="599"/>
        <end position="618"/>
    </location>
</feature>
<feature type="region of interest" description="Disordered" evidence="2">
    <location>
        <begin position="1"/>
        <end position="230"/>
    </location>
</feature>
<feature type="compositionally biased region" description="Basic residues" evidence="2">
    <location>
        <begin position="187"/>
        <end position="202"/>
    </location>
</feature>
<feature type="compositionally biased region" description="Low complexity" evidence="2">
    <location>
        <begin position="117"/>
        <end position="129"/>
    </location>
</feature>
<dbReference type="AlphaFoldDB" id="A0A6A6XW86"/>
<dbReference type="InterPro" id="IPR027417">
    <property type="entry name" value="P-loop_NTPase"/>
</dbReference>
<dbReference type="OrthoDB" id="10042665at2759"/>
<dbReference type="GO" id="GO:0016887">
    <property type="term" value="F:ATP hydrolysis activity"/>
    <property type="evidence" value="ECO:0007669"/>
    <property type="project" value="InterPro"/>
</dbReference>
<feature type="compositionally biased region" description="Basic residues" evidence="2">
    <location>
        <begin position="72"/>
        <end position="112"/>
    </location>
</feature>
<dbReference type="Gene3D" id="3.40.50.300">
    <property type="entry name" value="P-loop containing nucleotide triphosphate hydrolases"/>
    <property type="match status" value="1"/>
</dbReference>
<proteinExistence type="predicted"/>
<feature type="compositionally biased region" description="Acidic residues" evidence="2">
    <location>
        <begin position="48"/>
        <end position="68"/>
    </location>
</feature>
<feature type="compositionally biased region" description="Basic residues" evidence="2">
    <location>
        <begin position="140"/>
        <end position="153"/>
    </location>
</feature>
<dbReference type="PANTHER" id="PTHR46411:SF1">
    <property type="entry name" value="FAMILY ATPASE, PUTATIVE (AFU_ORTHOLOGUE AFUA_7G05752)-RELATED"/>
    <property type="match status" value="1"/>
</dbReference>
<dbReference type="SUPFAM" id="SSF52540">
    <property type="entry name" value="P-loop containing nucleoside triphosphate hydrolases"/>
    <property type="match status" value="1"/>
</dbReference>